<dbReference type="AlphaFoldDB" id="A0A0F7SF37"/>
<evidence type="ECO:0008006" key="3">
    <source>
        <dbReference type="Google" id="ProtNLM"/>
    </source>
</evidence>
<evidence type="ECO:0000313" key="2">
    <source>
        <dbReference type="EMBL" id="CDZ96710.1"/>
    </source>
</evidence>
<sequence length="360" mass="37625">MGNVVSSSGPPSPPSSDGTVLLNPPLTPAGRPSSTDVSPDQYPSWKTATLELSSNGTTEWVFFARGSSSAGHVRFVESTTGKAEVVVHVGYAAEGALDTLNVCLLAKGDDVRGVGVYTPHRIHVPRNPLYIHTVIHLPAGSSMHNSAPSHVMTTFTSNTSYHLSLPSACPLTGLNIQTSNGSILFSSPVDVKGDVTVRTSNASIKGSDMRCEALKVITSNASIEFGRVSSRPSTSLPLAERTRQRMEFVTSNAPVRLPSIDVPTGSVECKVESSNKPISITFKPVETPTGPDKSHLDVRSSGSQGVLLSGLDLGEGGANKLKRETDGRIWGHVGPTSGEGSNGSIDVASSNARVGITFGP</sequence>
<reference evidence="2" key="1">
    <citation type="submission" date="2014-08" db="EMBL/GenBank/DDBJ databases">
        <authorList>
            <person name="Sharma Rahul"/>
            <person name="Thines Marco"/>
        </authorList>
    </citation>
    <scope>NUCLEOTIDE SEQUENCE</scope>
</reference>
<proteinExistence type="predicted"/>
<feature type="compositionally biased region" description="Polar residues" evidence="1">
    <location>
        <begin position="338"/>
        <end position="347"/>
    </location>
</feature>
<accession>A0A0F7SF37</accession>
<name>A0A0F7SF37_PHARH</name>
<feature type="region of interest" description="Disordered" evidence="1">
    <location>
        <begin position="1"/>
        <end position="41"/>
    </location>
</feature>
<organism evidence="2">
    <name type="scientific">Phaffia rhodozyma</name>
    <name type="common">Yeast</name>
    <name type="synonym">Xanthophyllomyces dendrorhous</name>
    <dbReference type="NCBI Taxonomy" id="264483"/>
    <lineage>
        <taxon>Eukaryota</taxon>
        <taxon>Fungi</taxon>
        <taxon>Dikarya</taxon>
        <taxon>Basidiomycota</taxon>
        <taxon>Agaricomycotina</taxon>
        <taxon>Tremellomycetes</taxon>
        <taxon>Cystofilobasidiales</taxon>
        <taxon>Mrakiaceae</taxon>
        <taxon>Phaffia</taxon>
    </lineage>
</organism>
<feature type="region of interest" description="Disordered" evidence="1">
    <location>
        <begin position="328"/>
        <end position="347"/>
    </location>
</feature>
<protein>
    <recommendedName>
        <fullName evidence="3">Adhesin domain-containing protein</fullName>
    </recommendedName>
</protein>
<dbReference type="EMBL" id="LN483167">
    <property type="protein sequence ID" value="CDZ96710.1"/>
    <property type="molecule type" value="Genomic_DNA"/>
</dbReference>
<evidence type="ECO:0000256" key="1">
    <source>
        <dbReference type="SAM" id="MobiDB-lite"/>
    </source>
</evidence>